<sequence length="112" mass="12752">MSKRQVPWSSQLGIKKAGVAMKELLLNGKKLASMDDVHDLFARELAFPDYYGRNLDALFDCLQDYSEPPIRIRWSHYKESTAKLGNRSAESLLELLKDMETEVAGFTVVVEE</sequence>
<name>A0A229P3H4_9BACL</name>
<dbReference type="EMBL" id="NMUQ01000001">
    <property type="protein sequence ID" value="OXM16792.1"/>
    <property type="molecule type" value="Genomic_DNA"/>
</dbReference>
<comment type="caution">
    <text evidence="3">The sequence shown here is derived from an EMBL/GenBank/DDBJ whole genome shotgun (WGS) entry which is preliminary data.</text>
</comment>
<evidence type="ECO:0000259" key="2">
    <source>
        <dbReference type="Pfam" id="PF01337"/>
    </source>
</evidence>
<evidence type="ECO:0000313" key="3">
    <source>
        <dbReference type="EMBL" id="OXM16792.1"/>
    </source>
</evidence>
<feature type="domain" description="Barstar (barnase inhibitor)" evidence="2">
    <location>
        <begin position="21"/>
        <end position="104"/>
    </location>
</feature>
<evidence type="ECO:0000313" key="4">
    <source>
        <dbReference type="Proteomes" id="UP000215145"/>
    </source>
</evidence>
<organism evidence="3 4">
    <name type="scientific">Paenibacillus herberti</name>
    <dbReference type="NCBI Taxonomy" id="1619309"/>
    <lineage>
        <taxon>Bacteria</taxon>
        <taxon>Bacillati</taxon>
        <taxon>Bacillota</taxon>
        <taxon>Bacilli</taxon>
        <taxon>Bacillales</taxon>
        <taxon>Paenibacillaceae</taxon>
        <taxon>Paenibacillus</taxon>
    </lineage>
</organism>
<reference evidence="3 4" key="1">
    <citation type="submission" date="2017-07" db="EMBL/GenBank/DDBJ databases">
        <title>Paenibacillus herberti R33 genome sequencing and assembly.</title>
        <authorList>
            <person name="Su W."/>
        </authorList>
    </citation>
    <scope>NUCLEOTIDE SEQUENCE [LARGE SCALE GENOMIC DNA]</scope>
    <source>
        <strain evidence="3 4">R33</strain>
    </source>
</reference>
<accession>A0A229P3H4</accession>
<dbReference type="InterPro" id="IPR000468">
    <property type="entry name" value="Barstar"/>
</dbReference>
<proteinExistence type="inferred from homology"/>
<evidence type="ECO:0000256" key="1">
    <source>
        <dbReference type="ARBA" id="ARBA00006845"/>
    </source>
</evidence>
<dbReference type="Proteomes" id="UP000215145">
    <property type="component" value="Unassembled WGS sequence"/>
</dbReference>
<dbReference type="Gene3D" id="3.30.370.10">
    <property type="entry name" value="Barstar-like"/>
    <property type="match status" value="1"/>
</dbReference>
<dbReference type="SUPFAM" id="SSF52038">
    <property type="entry name" value="Barstar-related"/>
    <property type="match status" value="1"/>
</dbReference>
<dbReference type="OrthoDB" id="7575400at2"/>
<dbReference type="InterPro" id="IPR035905">
    <property type="entry name" value="Barstar-like_sf"/>
</dbReference>
<dbReference type="AlphaFoldDB" id="A0A229P3H4"/>
<dbReference type="Pfam" id="PF01337">
    <property type="entry name" value="Barstar"/>
    <property type="match status" value="1"/>
</dbReference>
<comment type="similarity">
    <text evidence="1">Belongs to the barstar family.</text>
</comment>
<protein>
    <submittedName>
        <fullName evidence="3">Barnase inhibitor</fullName>
    </submittedName>
</protein>
<gene>
    <name evidence="3" type="ORF">CGZ75_09090</name>
</gene>
<keyword evidence="4" id="KW-1185">Reference proteome</keyword>